<evidence type="ECO:0000313" key="1">
    <source>
        <dbReference type="EMBL" id="JAH53144.1"/>
    </source>
</evidence>
<protein>
    <submittedName>
        <fullName evidence="1">Uncharacterized protein</fullName>
    </submittedName>
</protein>
<accession>A0A0E9THI3</accession>
<dbReference type="EMBL" id="GBXM01028406">
    <property type="protein sequence ID" value="JAH80171.1"/>
    <property type="molecule type" value="Transcribed_RNA"/>
</dbReference>
<reference evidence="1" key="1">
    <citation type="submission" date="2014-11" db="EMBL/GenBank/DDBJ databases">
        <authorList>
            <person name="Amaro Gonzalez C."/>
        </authorList>
    </citation>
    <scope>NUCLEOTIDE SEQUENCE</scope>
</reference>
<dbReference type="AlphaFoldDB" id="A0A0E9THI3"/>
<name>A0A0E9THI3_ANGAN</name>
<dbReference type="EMBL" id="GBXM01055433">
    <property type="protein sequence ID" value="JAH53144.1"/>
    <property type="molecule type" value="Transcribed_RNA"/>
</dbReference>
<sequence>MPLTCVALGGCQLCVYCTHPN</sequence>
<reference evidence="1" key="2">
    <citation type="journal article" date="2015" name="Fish Shellfish Immunol.">
        <title>Early steps in the European eel (Anguilla anguilla)-Vibrio vulnificus interaction in the gills: Role of the RtxA13 toxin.</title>
        <authorList>
            <person name="Callol A."/>
            <person name="Pajuelo D."/>
            <person name="Ebbesson L."/>
            <person name="Teles M."/>
            <person name="MacKenzie S."/>
            <person name="Amaro C."/>
        </authorList>
    </citation>
    <scope>NUCLEOTIDE SEQUENCE</scope>
</reference>
<organism evidence="1">
    <name type="scientific">Anguilla anguilla</name>
    <name type="common">European freshwater eel</name>
    <name type="synonym">Muraena anguilla</name>
    <dbReference type="NCBI Taxonomy" id="7936"/>
    <lineage>
        <taxon>Eukaryota</taxon>
        <taxon>Metazoa</taxon>
        <taxon>Chordata</taxon>
        <taxon>Craniata</taxon>
        <taxon>Vertebrata</taxon>
        <taxon>Euteleostomi</taxon>
        <taxon>Actinopterygii</taxon>
        <taxon>Neopterygii</taxon>
        <taxon>Teleostei</taxon>
        <taxon>Anguilliformes</taxon>
        <taxon>Anguillidae</taxon>
        <taxon>Anguilla</taxon>
    </lineage>
</organism>
<proteinExistence type="predicted"/>